<keyword evidence="8" id="KW-1185">Reference proteome</keyword>
<dbReference type="InterPro" id="IPR038945">
    <property type="entry name" value="MBD13-like"/>
</dbReference>
<feature type="region of interest" description="Disordered" evidence="6">
    <location>
        <begin position="608"/>
        <end position="638"/>
    </location>
</feature>
<dbReference type="PANTHER" id="PTHR34067">
    <property type="entry name" value="OS04G0193200 PROTEIN"/>
    <property type="match status" value="1"/>
</dbReference>
<feature type="compositionally biased region" description="Basic and acidic residues" evidence="6">
    <location>
        <begin position="777"/>
        <end position="795"/>
    </location>
</feature>
<dbReference type="RefSeq" id="XP_004503754.1">
    <property type="nucleotide sequence ID" value="XM_004503697.3"/>
</dbReference>
<protein>
    <submittedName>
        <fullName evidence="9">Uncharacterized protein LOC101511357</fullName>
    </submittedName>
</protein>
<dbReference type="AlphaFoldDB" id="A0A1S2YFX7"/>
<dbReference type="STRING" id="3827.A0A1S2YFX7"/>
<feature type="region of interest" description="Disordered" evidence="6">
    <location>
        <begin position="254"/>
        <end position="278"/>
    </location>
</feature>
<keyword evidence="4" id="KW-0804">Transcription</keyword>
<dbReference type="SUPFAM" id="SSF54171">
    <property type="entry name" value="DNA-binding domain"/>
    <property type="match status" value="2"/>
</dbReference>
<evidence type="ECO:0000256" key="6">
    <source>
        <dbReference type="SAM" id="MobiDB-lite"/>
    </source>
</evidence>
<evidence type="ECO:0000256" key="4">
    <source>
        <dbReference type="ARBA" id="ARBA00023163"/>
    </source>
</evidence>
<name>A0A1S2YFX7_CICAR</name>
<dbReference type="Proteomes" id="UP000087171">
    <property type="component" value="Chromosome Ca6"/>
</dbReference>
<comment type="subcellular location">
    <subcellularLocation>
        <location evidence="1">Nucleus</location>
    </subcellularLocation>
</comment>
<dbReference type="Gene3D" id="3.30.890.10">
    <property type="entry name" value="Methyl-cpg-binding Protein 2, Chain A"/>
    <property type="match status" value="2"/>
</dbReference>
<dbReference type="CDD" id="cd00122">
    <property type="entry name" value="MBD"/>
    <property type="match status" value="1"/>
</dbReference>
<dbReference type="PROSITE" id="PS50982">
    <property type="entry name" value="MBD"/>
    <property type="match status" value="2"/>
</dbReference>
<feature type="region of interest" description="Disordered" evidence="6">
    <location>
        <begin position="1"/>
        <end position="58"/>
    </location>
</feature>
<keyword evidence="2" id="KW-0805">Transcription regulation</keyword>
<sequence>MGKPKVKKSEETNRQFDSDTKCSSKQQTAEKGNEWPDWLPDGWDMEVRTRKSGPLMGSGYKCYIDSLNGNKFYSKPEVLRYLETTKGNNCTSKKKKFTRTHFPSKEGEKHINKHSPSKEEEKRTNKHSPSKEDEKCTNKHSTSKEEAKCNDKHSPNKEEEKCTNSSQHSPNKDGEKCINMHSPSNAVGEKSTVEDLPLGWIKEVKIRKNGNGIKKDWFYTDPVSGYVFRSKMDVLRYLESGDIGKCAIKPSRSQYQDEDILTPSPAAKRQKPKQSTPLQKIVAKELVDRSSLELPDVNNSRKGRHVNVPSEIMVARNTSGGSVVKMHSLEDGAANSPEMKKTSEAVLKYESLKVNHSNNSISKNNFNVGHRFSRRLAGIEPVKLADNVINDQTLLFPKRNLRKNRTTLGTDMENKSSQHFNGVTKIEQPEAMNTGQTISEVVFKEQPHQLEKDKTEGNKPEIHTNSNKSSKKKELLIPCRASKRLAGSERGLMNSIFCEKASKYKSQRSKEVPAELQQSEGGLVTECTDHAPINGESGNKRRKSPKVLPVADNQLEKLEADDEKSEPPLSFAFHYSWSDPCLEFAINTLTGVLPPIENSVDNRSSTVLETDIQKPPFDNSTGSRGSQNNSVDNGPTTIHETDIQKTLFDKVTVKKDSQNNSTGNVTRSRDKNPLVQSNKSKRKKEAKVPMRLSKRLAGLEPEASPSDKALEYSSRKSCKEEPSASATVLLTNGASHHLYAGEETKLTHNESDSLKPEVVGESSRKRSKSYDAQTVPKEQHLEKVEAKSIGDDRSKHPLPFGESWSDPCLEFAFKTLTGALPVDSAAQIFKVTTPDVNDPPNSELHGRAKTSINGKARDNSNQSQNKKGCNMNGQPSELLLGQLELRTSSISGKNVPKFNTGESHSHESNIIRNLFEEPLYVDDPRNNELHGRVTTSINGKSHDNSNQSQNKKEHNMNGQPSELLLGQPELRTSSISSNNVPKLTTEDSHSHESNIIRSLFGEYVDDPPNNELHGRATTIINGEAHDNSNPSQIKKERNMDGQPSELLLGQPELRTTSISGEDVPKFTTGESHNHESNIIRSLFGEPLYVEAGNPTQLLHHPRTNGNSQIHEEPIKNNGQVAEGEFRTTEPPSPLQTETLNHDNAELQFCESFMNSWSDPCLEFAFKTLTGVIPVEENLAIQGSIEEPANFHEGRDGGLALPDFGSSSFSQSDFSFHYDTGVNPMPGQQSSMSSSFPSLSLHGCSGVDPQQQYSQCNINFQRR</sequence>
<dbReference type="PaxDb" id="3827-XP_004503754.1"/>
<keyword evidence="5" id="KW-0539">Nucleus</keyword>
<feature type="domain" description="MBD" evidence="7">
    <location>
        <begin position="29"/>
        <end position="102"/>
    </location>
</feature>
<accession>A0A1S2YFX7</accession>
<evidence type="ECO:0000256" key="5">
    <source>
        <dbReference type="ARBA" id="ARBA00023242"/>
    </source>
</evidence>
<dbReference type="InterPro" id="IPR001739">
    <property type="entry name" value="Methyl_CpG_DNA-bd"/>
</dbReference>
<dbReference type="GO" id="GO:0003677">
    <property type="term" value="F:DNA binding"/>
    <property type="evidence" value="ECO:0007669"/>
    <property type="project" value="UniProtKB-KW"/>
</dbReference>
<dbReference type="Pfam" id="PF01429">
    <property type="entry name" value="MBD"/>
    <property type="match status" value="2"/>
</dbReference>
<evidence type="ECO:0000313" key="9">
    <source>
        <dbReference type="RefSeq" id="XP_004503754.1"/>
    </source>
</evidence>
<feature type="region of interest" description="Disordered" evidence="6">
    <location>
        <begin position="833"/>
        <end position="875"/>
    </location>
</feature>
<feature type="region of interest" description="Disordered" evidence="6">
    <location>
        <begin position="925"/>
        <end position="991"/>
    </location>
</feature>
<proteinExistence type="predicted"/>
<feature type="compositionally biased region" description="Basic and acidic residues" evidence="6">
    <location>
        <begin position="742"/>
        <end position="755"/>
    </location>
</feature>
<feature type="region of interest" description="Disordered" evidence="6">
    <location>
        <begin position="449"/>
        <end position="474"/>
    </location>
</feature>
<feature type="region of interest" description="Disordered" evidence="6">
    <location>
        <begin position="90"/>
        <end position="190"/>
    </location>
</feature>
<reference evidence="9" key="2">
    <citation type="submission" date="2025-08" db="UniProtKB">
        <authorList>
            <consortium name="RefSeq"/>
        </authorList>
    </citation>
    <scope>IDENTIFICATION</scope>
    <source>
        <tissue evidence="9">Etiolated seedlings</tissue>
    </source>
</reference>
<evidence type="ECO:0000259" key="7">
    <source>
        <dbReference type="PROSITE" id="PS50982"/>
    </source>
</evidence>
<gene>
    <name evidence="9" type="primary">LOC101511357</name>
</gene>
<dbReference type="OrthoDB" id="10072024at2759"/>
<dbReference type="GO" id="GO:0005634">
    <property type="term" value="C:nucleus"/>
    <property type="evidence" value="ECO:0007669"/>
    <property type="project" value="UniProtKB-SubCell"/>
</dbReference>
<evidence type="ECO:0000256" key="2">
    <source>
        <dbReference type="ARBA" id="ARBA00023015"/>
    </source>
</evidence>
<reference evidence="8" key="1">
    <citation type="journal article" date="2013" name="Nat. Biotechnol.">
        <title>Draft genome sequence of chickpea (Cicer arietinum) provides a resource for trait improvement.</title>
        <authorList>
            <person name="Varshney R.K."/>
            <person name="Song C."/>
            <person name="Saxena R.K."/>
            <person name="Azam S."/>
            <person name="Yu S."/>
            <person name="Sharpe A.G."/>
            <person name="Cannon S."/>
            <person name="Baek J."/>
            <person name="Rosen B.D."/>
            <person name="Tar'an B."/>
            <person name="Millan T."/>
            <person name="Zhang X."/>
            <person name="Ramsay L.D."/>
            <person name="Iwata A."/>
            <person name="Wang Y."/>
            <person name="Nelson W."/>
            <person name="Farmer A.D."/>
            <person name="Gaur P.M."/>
            <person name="Soderlund C."/>
            <person name="Penmetsa R.V."/>
            <person name="Xu C."/>
            <person name="Bharti A.K."/>
            <person name="He W."/>
            <person name="Winter P."/>
            <person name="Zhao S."/>
            <person name="Hane J.K."/>
            <person name="Carrasquilla-Garcia N."/>
            <person name="Condie J.A."/>
            <person name="Upadhyaya H.D."/>
            <person name="Luo M.C."/>
            <person name="Thudi M."/>
            <person name="Gowda C.L."/>
            <person name="Singh N.P."/>
            <person name="Lichtenzveig J."/>
            <person name="Gali K.K."/>
            <person name="Rubio J."/>
            <person name="Nadarajan N."/>
            <person name="Dolezel J."/>
            <person name="Bansal K.C."/>
            <person name="Xu X."/>
            <person name="Edwards D."/>
            <person name="Zhang G."/>
            <person name="Kahl G."/>
            <person name="Gil J."/>
            <person name="Singh K.B."/>
            <person name="Datta S.K."/>
            <person name="Jackson S.A."/>
            <person name="Wang J."/>
            <person name="Cook D.R."/>
        </authorList>
    </citation>
    <scope>NUCLEOTIDE SEQUENCE [LARGE SCALE GENOMIC DNA]</scope>
    <source>
        <strain evidence="8">cv. CDC Frontier</strain>
    </source>
</reference>
<feature type="compositionally biased region" description="Polar residues" evidence="6">
    <location>
        <begin position="859"/>
        <end position="875"/>
    </location>
</feature>
<feature type="compositionally biased region" description="Basic and acidic residues" evidence="6">
    <location>
        <begin position="103"/>
        <end position="162"/>
    </location>
</feature>
<dbReference type="KEGG" id="cam:101511357"/>
<evidence type="ECO:0000256" key="1">
    <source>
        <dbReference type="ARBA" id="ARBA00004123"/>
    </source>
</evidence>
<dbReference type="InterPro" id="IPR016177">
    <property type="entry name" value="DNA-bd_dom_sf"/>
</dbReference>
<dbReference type="GeneID" id="101511357"/>
<dbReference type="eggNOG" id="ENOG502QS50">
    <property type="taxonomic scope" value="Eukaryota"/>
</dbReference>
<feature type="region of interest" description="Disordered" evidence="6">
    <location>
        <begin position="742"/>
        <end position="798"/>
    </location>
</feature>
<dbReference type="PANTHER" id="PTHR34067:SF20">
    <property type="entry name" value="OS08G0206700 PROTEIN"/>
    <property type="match status" value="1"/>
</dbReference>
<feature type="compositionally biased region" description="Polar residues" evidence="6">
    <location>
        <begin position="618"/>
        <end position="638"/>
    </location>
</feature>
<feature type="compositionally biased region" description="Basic and acidic residues" evidence="6">
    <location>
        <begin position="708"/>
        <end position="722"/>
    </location>
</feature>
<feature type="domain" description="MBD" evidence="7">
    <location>
        <begin position="186"/>
        <end position="260"/>
    </location>
</feature>
<feature type="compositionally biased region" description="Polar residues" evidence="6">
    <location>
        <begin position="933"/>
        <end position="949"/>
    </location>
</feature>
<evidence type="ECO:0000313" key="8">
    <source>
        <dbReference type="Proteomes" id="UP000087171"/>
    </source>
</evidence>
<feature type="compositionally biased region" description="Basic and acidic residues" evidence="6">
    <location>
        <begin position="7"/>
        <end position="22"/>
    </location>
</feature>
<feature type="region of interest" description="Disordered" evidence="6">
    <location>
        <begin position="652"/>
        <end position="724"/>
    </location>
</feature>
<evidence type="ECO:0000256" key="3">
    <source>
        <dbReference type="ARBA" id="ARBA00023125"/>
    </source>
</evidence>
<feature type="compositionally biased region" description="Polar residues" evidence="6">
    <location>
        <begin position="970"/>
        <end position="982"/>
    </location>
</feature>
<keyword evidence="3" id="KW-0238">DNA-binding</keyword>
<feature type="compositionally biased region" description="Basic and acidic residues" evidence="6">
    <location>
        <begin position="449"/>
        <end position="462"/>
    </location>
</feature>
<organism evidence="8 9">
    <name type="scientific">Cicer arietinum</name>
    <name type="common">Chickpea</name>
    <name type="synonym">Garbanzo</name>
    <dbReference type="NCBI Taxonomy" id="3827"/>
    <lineage>
        <taxon>Eukaryota</taxon>
        <taxon>Viridiplantae</taxon>
        <taxon>Streptophyta</taxon>
        <taxon>Embryophyta</taxon>
        <taxon>Tracheophyta</taxon>
        <taxon>Spermatophyta</taxon>
        <taxon>Magnoliopsida</taxon>
        <taxon>eudicotyledons</taxon>
        <taxon>Gunneridae</taxon>
        <taxon>Pentapetalae</taxon>
        <taxon>rosids</taxon>
        <taxon>fabids</taxon>
        <taxon>Fabales</taxon>
        <taxon>Fabaceae</taxon>
        <taxon>Papilionoideae</taxon>
        <taxon>50 kb inversion clade</taxon>
        <taxon>NPAAA clade</taxon>
        <taxon>Hologalegina</taxon>
        <taxon>IRL clade</taxon>
        <taxon>Cicereae</taxon>
        <taxon>Cicer</taxon>
    </lineage>
</organism>